<reference evidence="3" key="1">
    <citation type="submission" date="2021-01" db="EMBL/GenBank/DDBJ databases">
        <authorList>
            <person name="Kaushik A."/>
        </authorList>
    </citation>
    <scope>NUCLEOTIDE SEQUENCE</scope>
    <source>
        <strain evidence="3">AG5</strain>
    </source>
</reference>
<dbReference type="AlphaFoldDB" id="A0A8H3DYV4"/>
<evidence type="ECO:0000259" key="2">
    <source>
        <dbReference type="Pfam" id="PF00656"/>
    </source>
</evidence>
<dbReference type="GO" id="GO:0005737">
    <property type="term" value="C:cytoplasm"/>
    <property type="evidence" value="ECO:0007669"/>
    <property type="project" value="TreeGrafter"/>
</dbReference>
<dbReference type="Proteomes" id="UP000663827">
    <property type="component" value="Unassembled WGS sequence"/>
</dbReference>
<dbReference type="EMBL" id="CAJNJQ010000963">
    <property type="protein sequence ID" value="CAE7111694.1"/>
    <property type="molecule type" value="Genomic_DNA"/>
</dbReference>
<name>A0A8H3DYV4_9AGAM</name>
<dbReference type="Gene3D" id="3.40.50.1460">
    <property type="match status" value="1"/>
</dbReference>
<dbReference type="GO" id="GO:0004197">
    <property type="term" value="F:cysteine-type endopeptidase activity"/>
    <property type="evidence" value="ECO:0007669"/>
    <property type="project" value="InterPro"/>
</dbReference>
<comment type="caution">
    <text evidence="3">The sequence shown here is derived from an EMBL/GenBank/DDBJ whole genome shotgun (WGS) entry which is preliminary data.</text>
</comment>
<dbReference type="InterPro" id="IPR011600">
    <property type="entry name" value="Pept_C14_caspase"/>
</dbReference>
<evidence type="ECO:0000313" key="3">
    <source>
        <dbReference type="EMBL" id="CAE7111694.1"/>
    </source>
</evidence>
<protein>
    <recommendedName>
        <fullName evidence="2">Peptidase C14 caspase domain-containing protein</fullName>
    </recommendedName>
</protein>
<dbReference type="PANTHER" id="PTHR48104">
    <property type="entry name" value="METACASPASE-4"/>
    <property type="match status" value="1"/>
</dbReference>
<dbReference type="InterPro" id="IPR050452">
    <property type="entry name" value="Metacaspase"/>
</dbReference>
<accession>A0A8H3DYV4</accession>
<gene>
    <name evidence="3" type="ORF">RDB_LOCUS48978</name>
</gene>
<proteinExistence type="inferred from homology"/>
<comment type="similarity">
    <text evidence="1">Belongs to the peptidase C14B family.</text>
</comment>
<dbReference type="PANTHER" id="PTHR48104:SF30">
    <property type="entry name" value="METACASPASE-1"/>
    <property type="match status" value="1"/>
</dbReference>
<dbReference type="Pfam" id="PF00656">
    <property type="entry name" value="Peptidase_C14"/>
    <property type="match status" value="1"/>
</dbReference>
<organism evidence="3 4">
    <name type="scientific">Rhizoctonia solani</name>
    <dbReference type="NCBI Taxonomy" id="456999"/>
    <lineage>
        <taxon>Eukaryota</taxon>
        <taxon>Fungi</taxon>
        <taxon>Dikarya</taxon>
        <taxon>Basidiomycota</taxon>
        <taxon>Agaricomycotina</taxon>
        <taxon>Agaricomycetes</taxon>
        <taxon>Cantharellales</taxon>
        <taxon>Ceratobasidiaceae</taxon>
        <taxon>Rhizoctonia</taxon>
    </lineage>
</organism>
<sequence length="443" mass="50425">MILSRFCTSRLTAQRQLEAAAVQLRRVALFHSTPQPFLRSSHIQQASTSEIQESIFAPLRINNPPDLTDVRYVHRAILRGDKLDPRSSIEPPPAQRRALIVAPFYLNLRVNNDHMPETMCDARKIHQSLLKQGYQAKDIRILSEGFHDQFNGYSDPTRANILTSLDWLVDGANSTDHRFFHFSGHGERFISKKGEGKRTRVALKNVNTMTVEAESDDTERYIREEPPLRVEAQTTPQSQLTYYKEAIRVLPRYNAETRDEQEWIEDWELNTVFSQLPEGCTLTSVLDCCASGRMINNTIKAGGYGFRGGSNEPTKRSMSSVPAAAEGSLVEISMPEKLPEVEAAMDRITANAYTWAACHQRQQAAPHPHSTGSGHFTWVFTQELDLAPREMSIEELFNKVSERMQREALPGNNQYAQLRVSMAERTHWQVKLRDMMERPVSVI</sequence>
<evidence type="ECO:0000313" key="4">
    <source>
        <dbReference type="Proteomes" id="UP000663827"/>
    </source>
</evidence>
<dbReference type="GO" id="GO:0006508">
    <property type="term" value="P:proteolysis"/>
    <property type="evidence" value="ECO:0007669"/>
    <property type="project" value="InterPro"/>
</dbReference>
<feature type="domain" description="Peptidase C14 caspase" evidence="2">
    <location>
        <begin position="114"/>
        <end position="191"/>
    </location>
</feature>
<evidence type="ECO:0000256" key="1">
    <source>
        <dbReference type="ARBA" id="ARBA00009005"/>
    </source>
</evidence>